<dbReference type="EMBL" id="CP035806">
    <property type="protein sequence ID" value="QBE48759.1"/>
    <property type="molecule type" value="Genomic_DNA"/>
</dbReference>
<protein>
    <submittedName>
        <fullName evidence="2">Uncharacterized protein</fullName>
    </submittedName>
</protein>
<organism evidence="2 3">
    <name type="scientific">Leucobacter triazinivorans</name>
    <dbReference type="NCBI Taxonomy" id="1784719"/>
    <lineage>
        <taxon>Bacteria</taxon>
        <taxon>Bacillati</taxon>
        <taxon>Actinomycetota</taxon>
        <taxon>Actinomycetes</taxon>
        <taxon>Micrococcales</taxon>
        <taxon>Microbacteriaceae</taxon>
        <taxon>Leucobacter</taxon>
    </lineage>
</organism>
<sequence>MSARARAWVVGVLVAIIYVGGFGAGGWFAGIEVGEVTYYGMVGALAVVGLAMLTVGIVAVIVLLIFAALSWIERGH</sequence>
<feature type="transmembrane region" description="Helical" evidence="1">
    <location>
        <begin position="41"/>
        <end position="72"/>
    </location>
</feature>
<dbReference type="RefSeq" id="WP_130109894.1">
    <property type="nucleotide sequence ID" value="NZ_CP035806.1"/>
</dbReference>
<dbReference type="Proteomes" id="UP000289260">
    <property type="component" value="Chromosome"/>
</dbReference>
<accession>A0A4V0Z1K8</accession>
<feature type="transmembrane region" description="Helical" evidence="1">
    <location>
        <begin position="7"/>
        <end position="29"/>
    </location>
</feature>
<reference evidence="2 3" key="1">
    <citation type="submission" date="2019-02" db="EMBL/GenBank/DDBJ databases">
        <authorList>
            <person name="Sun L."/>
            <person name="Pan D."/>
            <person name="Wu X."/>
        </authorList>
    </citation>
    <scope>NUCLEOTIDE SEQUENCE [LARGE SCALE GENOMIC DNA]</scope>
    <source>
        <strain evidence="2 3">JW-1</strain>
    </source>
</reference>
<dbReference type="AlphaFoldDB" id="A0A4V0Z1K8"/>
<name>A0A4V0Z1K8_9MICO</name>
<proteinExistence type="predicted"/>
<keyword evidence="1" id="KW-1133">Transmembrane helix</keyword>
<evidence type="ECO:0000256" key="1">
    <source>
        <dbReference type="SAM" id="Phobius"/>
    </source>
</evidence>
<keyword evidence="1" id="KW-0472">Membrane</keyword>
<keyword evidence="3" id="KW-1185">Reference proteome</keyword>
<keyword evidence="1" id="KW-0812">Transmembrane</keyword>
<evidence type="ECO:0000313" key="2">
    <source>
        <dbReference type="EMBL" id="QBE48759.1"/>
    </source>
</evidence>
<dbReference type="KEGG" id="ltr:EVS81_07870"/>
<evidence type="ECO:0000313" key="3">
    <source>
        <dbReference type="Proteomes" id="UP000289260"/>
    </source>
</evidence>
<gene>
    <name evidence="2" type="ORF">EVS81_07870</name>
</gene>